<evidence type="ECO:0000313" key="2">
    <source>
        <dbReference type="Proteomes" id="UP000541811"/>
    </source>
</evidence>
<feature type="non-terminal residue" evidence="1">
    <location>
        <position position="1"/>
    </location>
</feature>
<proteinExistence type="predicted"/>
<feature type="non-terminal residue" evidence="1">
    <location>
        <position position="52"/>
    </location>
</feature>
<name>A0A7L0IB49_AREIN</name>
<accession>A0A7L0IB49</accession>
<gene>
    <name evidence="1" type="primary">Erv31_5</name>
    <name evidence="1" type="ORF">AREINT_R14877</name>
</gene>
<dbReference type="Gene3D" id="1.10.287.210">
    <property type="match status" value="1"/>
</dbReference>
<dbReference type="EMBL" id="VXAK01029003">
    <property type="protein sequence ID" value="NXK29571.1"/>
    <property type="molecule type" value="Genomic_DNA"/>
</dbReference>
<comment type="caution">
    <text evidence="1">The sequence shown here is derived from an EMBL/GenBank/DDBJ whole genome shotgun (WGS) entry which is preliminary data.</text>
</comment>
<dbReference type="AlphaFoldDB" id="A0A7L0IB49"/>
<protein>
    <submittedName>
        <fullName evidence="1">ENR1 protein</fullName>
    </submittedName>
</protein>
<sequence length="52" mass="5896">MLNWIIRLQAIVELITNKTASGLELLAHQQTQTRAAVYQNRLTLDYLLAVEG</sequence>
<organism evidence="1 2">
    <name type="scientific">Arenaria interpres</name>
    <name type="common">Ruddy turnstone</name>
    <name type="synonym">Tringa interpres</name>
    <dbReference type="NCBI Taxonomy" id="54971"/>
    <lineage>
        <taxon>Eukaryota</taxon>
        <taxon>Metazoa</taxon>
        <taxon>Chordata</taxon>
        <taxon>Craniata</taxon>
        <taxon>Vertebrata</taxon>
        <taxon>Euteleostomi</taxon>
        <taxon>Archelosauria</taxon>
        <taxon>Archosauria</taxon>
        <taxon>Dinosauria</taxon>
        <taxon>Saurischia</taxon>
        <taxon>Theropoda</taxon>
        <taxon>Coelurosauria</taxon>
        <taxon>Aves</taxon>
        <taxon>Neognathae</taxon>
        <taxon>Neoaves</taxon>
        <taxon>Charadriiformes</taxon>
        <taxon>Scolopacidae</taxon>
        <taxon>Arenaria</taxon>
    </lineage>
</organism>
<dbReference type="Proteomes" id="UP000541811">
    <property type="component" value="Unassembled WGS sequence"/>
</dbReference>
<keyword evidence="2" id="KW-1185">Reference proteome</keyword>
<reference evidence="1 2" key="1">
    <citation type="submission" date="2019-09" db="EMBL/GenBank/DDBJ databases">
        <title>Bird 10,000 Genomes (B10K) Project - Family phase.</title>
        <authorList>
            <person name="Zhang G."/>
        </authorList>
    </citation>
    <scope>NUCLEOTIDE SEQUENCE [LARGE SCALE GENOMIC DNA]</scope>
    <source>
        <strain evidence="1">B10K-DU-005-73</strain>
        <tissue evidence="1">Liver</tissue>
    </source>
</reference>
<evidence type="ECO:0000313" key="1">
    <source>
        <dbReference type="EMBL" id="NXK29571.1"/>
    </source>
</evidence>
<dbReference type="SUPFAM" id="SSF58069">
    <property type="entry name" value="Virus ectodomain"/>
    <property type="match status" value="1"/>
</dbReference>